<proteinExistence type="predicted"/>
<evidence type="ECO:0000256" key="1">
    <source>
        <dbReference type="SAM" id="Phobius"/>
    </source>
</evidence>
<sequence length="81" mass="10117">MTLFSFFLVILSFYYILFSLLGRNYLIFIYIKIIPTVSYFHFNHHFFKLKFRNAKHIIVYFSRKHNFQHQALFVLYYLYSI</sequence>
<keyword evidence="1" id="KW-0472">Membrane</keyword>
<dbReference type="EMBL" id="FN393063">
    <property type="protein sequence ID" value="CAY78909.1"/>
    <property type="molecule type" value="Genomic_DNA"/>
</dbReference>
<dbReference type="SMR" id="C8Z5X0"/>
<name>C8Z5X0_YEAS8</name>
<accession>C8Z5X0</accession>
<keyword evidence="1" id="KW-0812">Transmembrane</keyword>
<dbReference type="HOGENOM" id="CLU_2575682_0_0_1"/>
<evidence type="ECO:0000313" key="3">
    <source>
        <dbReference type="Proteomes" id="UP000000286"/>
    </source>
</evidence>
<dbReference type="AlphaFoldDB" id="C8Z5X0"/>
<evidence type="ECO:0000313" key="2">
    <source>
        <dbReference type="EMBL" id="CAY78909.1"/>
    </source>
</evidence>
<organism evidence="2 3">
    <name type="scientific">Saccharomyces cerevisiae (strain Lalvin EC1118 / Prise de mousse)</name>
    <name type="common">Baker's yeast</name>
    <dbReference type="NCBI Taxonomy" id="643680"/>
    <lineage>
        <taxon>Eukaryota</taxon>
        <taxon>Fungi</taxon>
        <taxon>Dikarya</taxon>
        <taxon>Ascomycota</taxon>
        <taxon>Saccharomycotina</taxon>
        <taxon>Saccharomycetes</taxon>
        <taxon>Saccharomycetales</taxon>
        <taxon>Saccharomycetaceae</taxon>
        <taxon>Saccharomyces</taxon>
    </lineage>
</organism>
<feature type="transmembrane region" description="Helical" evidence="1">
    <location>
        <begin position="6"/>
        <end position="31"/>
    </location>
</feature>
<dbReference type="Proteomes" id="UP000000286">
    <property type="component" value="Chromosome IV"/>
</dbReference>
<gene>
    <name evidence="2" type="ORF">EC1118_1D0_7107g</name>
</gene>
<reference evidence="2 3" key="1">
    <citation type="journal article" date="2009" name="Proc. Natl. Acad. Sci. U.S.A.">
        <title>Eukaryote-to-eukaryote gene transfer events revealed by the genome sequence of the wine yeast Saccharomyces cerevisiae EC1118.</title>
        <authorList>
            <person name="Novo M."/>
            <person name="Bigey F."/>
            <person name="Beyne E."/>
            <person name="Galeote V."/>
            <person name="Gavory F."/>
            <person name="Mallet S."/>
            <person name="Cambot B."/>
            <person name="Legras J.L."/>
            <person name="Wincker P."/>
            <person name="Casaregola S."/>
            <person name="Dequin S."/>
        </authorList>
    </citation>
    <scope>NUCLEOTIDE SEQUENCE [LARGE SCALE GENOMIC DNA]</scope>
    <source>
        <strain evidence="3">Lalvin EC1118 / Prise de mousse</strain>
    </source>
</reference>
<keyword evidence="1" id="KW-1133">Transmembrane helix</keyword>
<protein>
    <submittedName>
        <fullName evidence="2">EC1118_1D0_7107p</fullName>
    </submittedName>
</protein>